<dbReference type="NCBIfam" id="TIGR02875">
    <property type="entry name" value="spore_0_A"/>
    <property type="match status" value="1"/>
</dbReference>
<keyword evidence="3 14" id="KW-0963">Cytoplasm</keyword>
<protein>
    <recommendedName>
        <fullName evidence="2 14">Stage 0 sporulation protein A homolog</fullName>
    </recommendedName>
</protein>
<keyword evidence="14 15" id="KW-0479">Metal-binding</keyword>
<dbReference type="InterPro" id="IPR036388">
    <property type="entry name" value="WH-like_DNA-bd_sf"/>
</dbReference>
<comment type="caution">
    <text evidence="18">The sequence shown here is derived from an EMBL/GenBank/DDBJ whole genome shotgun (WGS) entry which is preliminary data.</text>
</comment>
<dbReference type="Gene3D" id="1.10.10.10">
    <property type="entry name" value="Winged helix-like DNA-binding domain superfamily/Winged helix DNA-binding domain"/>
    <property type="match status" value="1"/>
</dbReference>
<gene>
    <name evidence="18" type="ORF">CUS_4878</name>
</gene>
<keyword evidence="12 14" id="KW-0804">Transcription</keyword>
<keyword evidence="9 14" id="KW-0805">Transcription regulation</keyword>
<dbReference type="OrthoDB" id="9793299at2"/>
<dbReference type="GO" id="GO:0005509">
    <property type="term" value="F:calcium ion binding"/>
    <property type="evidence" value="ECO:0007669"/>
    <property type="project" value="UniProtKB-UniRule"/>
</dbReference>
<evidence type="ECO:0000256" key="2">
    <source>
        <dbReference type="ARBA" id="ARBA00018672"/>
    </source>
</evidence>
<dbReference type="GO" id="GO:0003677">
    <property type="term" value="F:DNA binding"/>
    <property type="evidence" value="ECO:0007669"/>
    <property type="project" value="UniProtKB-KW"/>
</dbReference>
<evidence type="ECO:0000256" key="6">
    <source>
        <dbReference type="ARBA" id="ARBA00022837"/>
    </source>
</evidence>
<feature type="modified residue" description="4-aspartylphosphate" evidence="16">
    <location>
        <position position="56"/>
    </location>
</feature>
<dbReference type="InterPro" id="IPR050595">
    <property type="entry name" value="Bact_response_regulator"/>
</dbReference>
<dbReference type="Pfam" id="PF00072">
    <property type="entry name" value="Response_reg"/>
    <property type="match status" value="1"/>
</dbReference>
<keyword evidence="10 14" id="KW-0238">DNA-binding</keyword>
<evidence type="ECO:0000256" key="9">
    <source>
        <dbReference type="ARBA" id="ARBA00023015"/>
    </source>
</evidence>
<dbReference type="SUPFAM" id="SSF52172">
    <property type="entry name" value="CheY-like"/>
    <property type="match status" value="1"/>
</dbReference>
<keyword evidence="8 14" id="KW-0902">Two-component regulatory system</keyword>
<dbReference type="Proteomes" id="UP000004259">
    <property type="component" value="Unassembled WGS sequence"/>
</dbReference>
<evidence type="ECO:0000256" key="7">
    <source>
        <dbReference type="ARBA" id="ARBA00022969"/>
    </source>
</evidence>
<comment type="function">
    <text evidence="13 14">May play the central regulatory role in sporulation. It may be an element of the effector pathway responsible for the activation of sporulation genes in response to nutritional stress. Spo0A may act in concert with spo0H (a sigma factor) to control the expression of some genes that are critical to the sporulation process.</text>
</comment>
<accession>E9SF39</accession>
<reference evidence="18 19" key="1">
    <citation type="submission" date="2011-02" db="EMBL/GenBank/DDBJ databases">
        <authorList>
            <person name="Nelson K.E."/>
            <person name="Sutton G."/>
            <person name="Torralba M."/>
            <person name="Durkin S."/>
            <person name="Harkins D."/>
            <person name="Montgomery R."/>
            <person name="Ziemer C."/>
            <person name="Klaassens E."/>
            <person name="Ocuiv P."/>
            <person name="Morrison M."/>
        </authorList>
    </citation>
    <scope>NUCLEOTIDE SEQUENCE [LARGE SCALE GENOMIC DNA]</scope>
    <source>
        <strain evidence="18 19">8</strain>
    </source>
</reference>
<evidence type="ECO:0000256" key="5">
    <source>
        <dbReference type="ARBA" id="ARBA00022553"/>
    </source>
</evidence>
<dbReference type="GO" id="GO:0030435">
    <property type="term" value="P:sporulation resulting in formation of a cellular spore"/>
    <property type="evidence" value="ECO:0007669"/>
    <property type="project" value="UniProtKB-UniRule"/>
</dbReference>
<evidence type="ECO:0000256" key="3">
    <source>
        <dbReference type="ARBA" id="ARBA00022490"/>
    </source>
</evidence>
<dbReference type="InterPro" id="IPR014879">
    <property type="entry name" value="Spo0A_C"/>
</dbReference>
<evidence type="ECO:0000256" key="4">
    <source>
        <dbReference type="ARBA" id="ARBA00022491"/>
    </source>
</evidence>
<dbReference type="GO" id="GO:0003700">
    <property type="term" value="F:DNA-binding transcription factor activity"/>
    <property type="evidence" value="ECO:0007669"/>
    <property type="project" value="InterPro"/>
</dbReference>
<dbReference type="GO" id="GO:0051606">
    <property type="term" value="P:detection of stimulus"/>
    <property type="evidence" value="ECO:0007669"/>
    <property type="project" value="UniProtKB-UniRule"/>
</dbReference>
<dbReference type="AlphaFoldDB" id="E9SF39"/>
<evidence type="ECO:0000259" key="17">
    <source>
        <dbReference type="PROSITE" id="PS50110"/>
    </source>
</evidence>
<feature type="domain" description="Response regulatory" evidence="17">
    <location>
        <begin position="6"/>
        <end position="121"/>
    </location>
</feature>
<feature type="binding site" evidence="15">
    <location>
        <position position="12"/>
    </location>
    <ligand>
        <name>Ca(2+)</name>
        <dbReference type="ChEBI" id="CHEBI:29108"/>
    </ligand>
</feature>
<keyword evidence="5 16" id="KW-0597">Phosphoprotein</keyword>
<keyword evidence="4 14" id="KW-0678">Repressor</keyword>
<dbReference type="Pfam" id="PF08769">
    <property type="entry name" value="Spo0A_C"/>
    <property type="match status" value="1"/>
</dbReference>
<dbReference type="InterPro" id="IPR012052">
    <property type="entry name" value="Spore_0_A"/>
</dbReference>
<evidence type="ECO:0000256" key="8">
    <source>
        <dbReference type="ARBA" id="ARBA00023012"/>
    </source>
</evidence>
<dbReference type="STRING" id="246199.CUS_4878"/>
<comment type="subcellular location">
    <subcellularLocation>
        <location evidence="1 14">Cytoplasm</location>
    </subcellularLocation>
</comment>
<dbReference type="PIRSF" id="PIRSF002937">
    <property type="entry name" value="Res_reg_Spo0A"/>
    <property type="match status" value="1"/>
</dbReference>
<feature type="binding site" evidence="15">
    <location>
        <position position="11"/>
    </location>
    <ligand>
        <name>Ca(2+)</name>
        <dbReference type="ChEBI" id="CHEBI:29108"/>
    </ligand>
</feature>
<dbReference type="InterPro" id="IPR011006">
    <property type="entry name" value="CheY-like_superfamily"/>
</dbReference>
<evidence type="ECO:0000256" key="13">
    <source>
        <dbReference type="ARBA" id="ARBA00024867"/>
    </source>
</evidence>
<proteinExistence type="predicted"/>
<evidence type="ECO:0000313" key="18">
    <source>
        <dbReference type="EMBL" id="EGC02096.1"/>
    </source>
</evidence>
<evidence type="ECO:0000256" key="11">
    <source>
        <dbReference type="ARBA" id="ARBA00023159"/>
    </source>
</evidence>
<name>E9SF39_RUMAL</name>
<dbReference type="GO" id="GO:0005737">
    <property type="term" value="C:cytoplasm"/>
    <property type="evidence" value="ECO:0007669"/>
    <property type="project" value="UniProtKB-SubCell"/>
</dbReference>
<dbReference type="PANTHER" id="PTHR44591:SF3">
    <property type="entry name" value="RESPONSE REGULATORY DOMAIN-CONTAINING PROTEIN"/>
    <property type="match status" value="1"/>
</dbReference>
<dbReference type="SMART" id="SM00448">
    <property type="entry name" value="REC"/>
    <property type="match status" value="1"/>
</dbReference>
<dbReference type="eggNOG" id="COG2201">
    <property type="taxonomic scope" value="Bacteria"/>
</dbReference>
<dbReference type="GO" id="GO:0042173">
    <property type="term" value="P:regulation of sporulation resulting in formation of a cellular spore"/>
    <property type="evidence" value="ECO:0007669"/>
    <property type="project" value="InterPro"/>
</dbReference>
<evidence type="ECO:0000256" key="14">
    <source>
        <dbReference type="PIRNR" id="PIRNR002937"/>
    </source>
</evidence>
<dbReference type="InterPro" id="IPR001789">
    <property type="entry name" value="Sig_transdc_resp-reg_receiver"/>
</dbReference>
<dbReference type="SUPFAM" id="SSF46894">
    <property type="entry name" value="C-terminal effector domain of the bipartite response regulators"/>
    <property type="match status" value="1"/>
</dbReference>
<feature type="binding site" evidence="15">
    <location>
        <position position="56"/>
    </location>
    <ligand>
        <name>Ca(2+)</name>
        <dbReference type="ChEBI" id="CHEBI:29108"/>
    </ligand>
</feature>
<evidence type="ECO:0000256" key="12">
    <source>
        <dbReference type="ARBA" id="ARBA00023163"/>
    </source>
</evidence>
<dbReference type="Gene3D" id="3.40.50.2300">
    <property type="match status" value="1"/>
</dbReference>
<keyword evidence="19" id="KW-1185">Reference proteome</keyword>
<evidence type="ECO:0000256" key="16">
    <source>
        <dbReference type="PROSITE-ProRule" id="PRU00169"/>
    </source>
</evidence>
<dbReference type="RefSeq" id="WP_002851558.1">
    <property type="nucleotide sequence ID" value="NZ_ADKM02000111.1"/>
</dbReference>
<keyword evidence="6 14" id="KW-0106">Calcium</keyword>
<evidence type="ECO:0000256" key="10">
    <source>
        <dbReference type="ARBA" id="ARBA00023125"/>
    </source>
</evidence>
<evidence type="ECO:0000256" key="1">
    <source>
        <dbReference type="ARBA" id="ARBA00004496"/>
    </source>
</evidence>
<dbReference type="InterPro" id="IPR016032">
    <property type="entry name" value="Sig_transdc_resp-reg_C-effctor"/>
</dbReference>
<keyword evidence="7 14" id="KW-0749">Sporulation</keyword>
<dbReference type="EMBL" id="ADKM02000111">
    <property type="protein sequence ID" value="EGC02096.1"/>
    <property type="molecule type" value="Genomic_DNA"/>
</dbReference>
<comment type="cofactor">
    <cofactor evidence="14 15">
        <name>Ca(2+)</name>
        <dbReference type="ChEBI" id="CHEBI:29108"/>
    </cofactor>
    <text evidence="14 15">Binds 1 Ca(2+) ion per subunit.</text>
</comment>
<organism evidence="18 19">
    <name type="scientific">Ruminococcus albus 8</name>
    <dbReference type="NCBI Taxonomy" id="246199"/>
    <lineage>
        <taxon>Bacteria</taxon>
        <taxon>Bacillati</taxon>
        <taxon>Bacillota</taxon>
        <taxon>Clostridia</taxon>
        <taxon>Eubacteriales</taxon>
        <taxon>Oscillospiraceae</taxon>
        <taxon>Ruminococcus</taxon>
    </lineage>
</organism>
<sequence length="260" mass="29015">MNNKIKILIGDDSAQYGVFCAATLRNSGFFVITRQKDGLVIYDAVRNELPDVVIVDAVMPGLDAIELIRKCEKLDKKPLFIVTSPYENSFIETQVMTAGAAYFMLKPFDVKILGERIKAMLNIDTDISAETVHPRMKPTPANLEIIVTDIIHQIGVPAHIKGYHYLREAIICSVNDKEMLESVTKLLYPAVAKKFATTPSRVERAIRHAIEIAWDRGDIDTLNSFFGYTINTGKGKPTNSEFIALITDKIRLKFNAAIPA</sequence>
<dbReference type="GO" id="GO:0000160">
    <property type="term" value="P:phosphorelay signal transduction system"/>
    <property type="evidence" value="ECO:0007669"/>
    <property type="project" value="UniProtKB-UniRule"/>
</dbReference>
<keyword evidence="11 14" id="KW-0010">Activator</keyword>
<dbReference type="PANTHER" id="PTHR44591">
    <property type="entry name" value="STRESS RESPONSE REGULATOR PROTEIN 1"/>
    <property type="match status" value="1"/>
</dbReference>
<evidence type="ECO:0000256" key="15">
    <source>
        <dbReference type="PIRSR" id="PIRSR002937-1"/>
    </source>
</evidence>
<evidence type="ECO:0000313" key="19">
    <source>
        <dbReference type="Proteomes" id="UP000004259"/>
    </source>
</evidence>
<dbReference type="PROSITE" id="PS50110">
    <property type="entry name" value="RESPONSE_REGULATORY"/>
    <property type="match status" value="1"/>
</dbReference>